<protein>
    <submittedName>
        <fullName evidence="8">(apollo) hypothetical protein</fullName>
    </submittedName>
</protein>
<evidence type="ECO:0000256" key="3">
    <source>
        <dbReference type="PROSITE-ProRule" id="PRU00500"/>
    </source>
</evidence>
<feature type="disulfide bond" evidence="3">
    <location>
        <begin position="314"/>
        <end position="334"/>
    </location>
</feature>
<evidence type="ECO:0000256" key="2">
    <source>
        <dbReference type="ARBA" id="ARBA00022525"/>
    </source>
</evidence>
<feature type="domain" description="BPTI/Kunitz inhibitor" evidence="6">
    <location>
        <begin position="188"/>
        <end position="244"/>
    </location>
</feature>
<gene>
    <name evidence="8" type="ORF">PAPOLLO_LOCUS306</name>
</gene>
<keyword evidence="9" id="KW-1185">Reference proteome</keyword>
<dbReference type="Proteomes" id="UP000691718">
    <property type="component" value="Unassembled WGS sequence"/>
</dbReference>
<comment type="caution">
    <text evidence="3">Lacks conserved residue(s) required for the propagation of feature annotation.</text>
</comment>
<dbReference type="InterPro" id="IPR000716">
    <property type="entry name" value="Thyroglobulin_1"/>
</dbReference>
<dbReference type="OrthoDB" id="406800at2759"/>
<evidence type="ECO:0000256" key="5">
    <source>
        <dbReference type="SAM" id="Phobius"/>
    </source>
</evidence>
<dbReference type="InterPro" id="IPR020901">
    <property type="entry name" value="Prtase_inh_Kunz-CS"/>
</dbReference>
<feature type="disulfide bond" evidence="3">
    <location>
        <begin position="305"/>
        <end position="312"/>
    </location>
</feature>
<feature type="disulfide bond" evidence="3">
    <location>
        <begin position="437"/>
        <end position="456"/>
    </location>
</feature>
<feature type="domain" description="Thyroglobulin type-1" evidence="7">
    <location>
        <begin position="268"/>
        <end position="334"/>
    </location>
</feature>
<evidence type="ECO:0000259" key="7">
    <source>
        <dbReference type="PROSITE" id="PS51162"/>
    </source>
</evidence>
<dbReference type="PANTHER" id="PTHR12352">
    <property type="entry name" value="SECRETED MODULAR CALCIUM-BINDING PROTEIN"/>
    <property type="match status" value="1"/>
</dbReference>
<keyword evidence="2" id="KW-0964">Secreted</keyword>
<feature type="domain" description="Thyroglobulin type-1" evidence="7">
    <location>
        <begin position="434"/>
        <end position="496"/>
    </location>
</feature>
<organism evidence="8 9">
    <name type="scientific">Parnassius apollo</name>
    <name type="common">Apollo butterfly</name>
    <name type="synonym">Papilio apollo</name>
    <dbReference type="NCBI Taxonomy" id="110799"/>
    <lineage>
        <taxon>Eukaryota</taxon>
        <taxon>Metazoa</taxon>
        <taxon>Ecdysozoa</taxon>
        <taxon>Arthropoda</taxon>
        <taxon>Hexapoda</taxon>
        <taxon>Insecta</taxon>
        <taxon>Pterygota</taxon>
        <taxon>Neoptera</taxon>
        <taxon>Endopterygota</taxon>
        <taxon>Lepidoptera</taxon>
        <taxon>Glossata</taxon>
        <taxon>Ditrysia</taxon>
        <taxon>Papilionoidea</taxon>
        <taxon>Papilionidae</taxon>
        <taxon>Parnassiinae</taxon>
        <taxon>Parnassini</taxon>
        <taxon>Parnassius</taxon>
        <taxon>Parnassius</taxon>
    </lineage>
</organism>
<evidence type="ECO:0000259" key="6">
    <source>
        <dbReference type="PROSITE" id="PS50279"/>
    </source>
</evidence>
<keyword evidence="5" id="KW-0812">Transmembrane</keyword>
<evidence type="ECO:0000256" key="4">
    <source>
        <dbReference type="SAM" id="MobiDB-lite"/>
    </source>
</evidence>
<dbReference type="GO" id="GO:0004867">
    <property type="term" value="F:serine-type endopeptidase inhibitor activity"/>
    <property type="evidence" value="ECO:0007669"/>
    <property type="project" value="InterPro"/>
</dbReference>
<dbReference type="SMART" id="SM00131">
    <property type="entry name" value="KU"/>
    <property type="match status" value="1"/>
</dbReference>
<feature type="disulfide bond" evidence="3">
    <location>
        <begin position="35"/>
        <end position="42"/>
    </location>
</feature>
<keyword evidence="5" id="KW-1133">Transmembrane helix</keyword>
<dbReference type="SMART" id="SM00211">
    <property type="entry name" value="TY"/>
    <property type="match status" value="3"/>
</dbReference>
<evidence type="ECO:0000313" key="9">
    <source>
        <dbReference type="Proteomes" id="UP000691718"/>
    </source>
</evidence>
<dbReference type="PANTHER" id="PTHR12352:SF31">
    <property type="entry name" value="PAPILIN-LIKE PROTEIN"/>
    <property type="match status" value="1"/>
</dbReference>
<reference evidence="8" key="1">
    <citation type="submission" date="2021-04" db="EMBL/GenBank/DDBJ databases">
        <authorList>
            <person name="Tunstrom K."/>
        </authorList>
    </citation>
    <scope>NUCLEOTIDE SEQUENCE</scope>
</reference>
<evidence type="ECO:0000313" key="8">
    <source>
        <dbReference type="EMBL" id="CAG4931172.1"/>
    </source>
</evidence>
<name>A0A8S3VZX5_PARAO</name>
<feature type="compositionally biased region" description="Acidic residues" evidence="4">
    <location>
        <begin position="372"/>
        <end position="386"/>
    </location>
</feature>
<feature type="region of interest" description="Disordered" evidence="4">
    <location>
        <begin position="371"/>
        <end position="400"/>
    </location>
</feature>
<dbReference type="CDD" id="cd00191">
    <property type="entry name" value="TY"/>
    <property type="match status" value="3"/>
</dbReference>
<dbReference type="InterPro" id="IPR051950">
    <property type="entry name" value="Dev_reg/Prot_inhib"/>
</dbReference>
<dbReference type="GO" id="GO:0007160">
    <property type="term" value="P:cell-matrix adhesion"/>
    <property type="evidence" value="ECO:0007669"/>
    <property type="project" value="TreeGrafter"/>
</dbReference>
<dbReference type="GO" id="GO:0005604">
    <property type="term" value="C:basement membrane"/>
    <property type="evidence" value="ECO:0007669"/>
    <property type="project" value="TreeGrafter"/>
</dbReference>
<comment type="subcellular location">
    <subcellularLocation>
        <location evidence="1">Secreted</location>
    </subcellularLocation>
</comment>
<feature type="disulfide bond" evidence="3">
    <location>
        <begin position="44"/>
        <end position="64"/>
    </location>
</feature>
<keyword evidence="5" id="KW-0472">Membrane</keyword>
<dbReference type="InterPro" id="IPR002223">
    <property type="entry name" value="Kunitz_BPTI"/>
</dbReference>
<proteinExistence type="predicted"/>
<dbReference type="PROSITE" id="PS00484">
    <property type="entry name" value="THYROGLOBULIN_1_1"/>
    <property type="match status" value="2"/>
</dbReference>
<feature type="domain" description="Thyroglobulin type-1" evidence="7">
    <location>
        <begin position="1"/>
        <end position="64"/>
    </location>
</feature>
<dbReference type="CDD" id="cd00109">
    <property type="entry name" value="Kunitz-type"/>
    <property type="match status" value="1"/>
</dbReference>
<dbReference type="PROSITE" id="PS51162">
    <property type="entry name" value="THYROGLOBULIN_1_2"/>
    <property type="match status" value="3"/>
</dbReference>
<dbReference type="Pfam" id="PF00086">
    <property type="entry name" value="Thyroglobulin_1"/>
    <property type="match status" value="3"/>
</dbReference>
<sequence>MRALALHTAAERGSPPSWSWVPECKDDGSYEKIQCRGSEKVCWCVDEAGNEIPGTRSTNSTPSCDAPAQCPDPGCNEEEVCAHGRQLDDKGCPTCACRDPCAEAKCREDEICELVNLNCEQGEACPALGRCAPAPQCPDGGEALRAPGDVTPLTCGPSAAACPATHACRYAPHDPRPAVCCPKPRTVCFESKDEGICQPGAGASLNASRWYFNAARNRCERFTYGGCSSNHNNFRTKDECNAVCPVDEITTKLTNKKTQGIIIETEVLTPCERLREKNEAAAQKYGKGTFIPSCDASGAWESVQCMSHIDVCWCVSAHGEPQRGSLVRGARPACNFRQARRWRPRDPDDERARADEVLEELIRQMTSYRVDEFEEEDDEHTEDNIDLEPQSRETATDVSESAVLVSEVVEPRVSQTTRANDKQLEIATDQIVFKTKCQVLLEEAEKAGDKSMRPRCQADGAFAARQCARGRCWCVDAAGQRRAHVHVADAPAPDTCEETQIESALLELELVGASIEDGEKARGALSARLTALGARVPVTIVKEQGVIKLRALLSGPRAADMAFHLENMVKKEKLTGARKSEAGVIGADVIRSEYRLAVPTTISQQREIVTESTVSAATSYHTALIVLAATSAFIISVLCVLVMLYRARLQREPQKAERFLPPAPPVYVLSADEKAELARALHVQNNPSNDDSKV</sequence>
<accession>A0A8S3VZX5</accession>
<comment type="caution">
    <text evidence="8">The sequence shown here is derived from an EMBL/GenBank/DDBJ whole genome shotgun (WGS) entry which is preliminary data.</text>
</comment>
<dbReference type="EMBL" id="CAJQZP010000008">
    <property type="protein sequence ID" value="CAG4931172.1"/>
    <property type="molecule type" value="Genomic_DNA"/>
</dbReference>
<dbReference type="AlphaFoldDB" id="A0A8S3VZX5"/>
<dbReference type="GO" id="GO:0005615">
    <property type="term" value="C:extracellular space"/>
    <property type="evidence" value="ECO:0007669"/>
    <property type="project" value="TreeGrafter"/>
</dbReference>
<dbReference type="PROSITE" id="PS50279">
    <property type="entry name" value="BPTI_KUNITZ_2"/>
    <property type="match status" value="1"/>
</dbReference>
<dbReference type="Pfam" id="PF00014">
    <property type="entry name" value="Kunitz_BPTI"/>
    <property type="match status" value="1"/>
</dbReference>
<dbReference type="PROSITE" id="PS00280">
    <property type="entry name" value="BPTI_KUNITZ_1"/>
    <property type="match status" value="1"/>
</dbReference>
<evidence type="ECO:0000256" key="1">
    <source>
        <dbReference type="ARBA" id="ARBA00004613"/>
    </source>
</evidence>
<feature type="transmembrane region" description="Helical" evidence="5">
    <location>
        <begin position="623"/>
        <end position="645"/>
    </location>
</feature>
<keyword evidence="3" id="KW-1015">Disulfide bond</keyword>